<dbReference type="FunFam" id="3.30.300.10:FF:000002">
    <property type="entry name" value="GMP synthase [glutamine-hydrolyzing]"/>
    <property type="match status" value="1"/>
</dbReference>
<dbReference type="Gene3D" id="3.30.300.10">
    <property type="match status" value="1"/>
</dbReference>
<dbReference type="SUPFAM" id="SSF52402">
    <property type="entry name" value="Adenine nucleotide alpha hydrolases-like"/>
    <property type="match status" value="1"/>
</dbReference>
<gene>
    <name evidence="9" type="primary">guaA</name>
    <name evidence="12" type="ORF">STIAU_6535</name>
</gene>
<comment type="pathway">
    <text evidence="2 9">Purine metabolism; GMP biosynthesis; GMP from XMP (L-Gln route): step 1/1.</text>
</comment>
<dbReference type="PROSITE" id="PS51553">
    <property type="entry name" value="GMPS_ATP_PPASE"/>
    <property type="match status" value="1"/>
</dbReference>
<dbReference type="InterPro" id="IPR029062">
    <property type="entry name" value="Class_I_gatase-like"/>
</dbReference>
<keyword evidence="7 9" id="KW-0067">ATP-binding</keyword>
<dbReference type="InterPro" id="IPR022310">
    <property type="entry name" value="NAD/GMP_synthase"/>
</dbReference>
<dbReference type="CDD" id="cd01742">
    <property type="entry name" value="GATase1_GMP_Synthase"/>
    <property type="match status" value="1"/>
</dbReference>
<dbReference type="InterPro" id="IPR022955">
    <property type="entry name" value="GMP_synthase"/>
</dbReference>
<comment type="function">
    <text evidence="1 9">Catalyzes the synthesis of GMP from XMP.</text>
</comment>
<dbReference type="PRINTS" id="PR00097">
    <property type="entry name" value="ANTSNTHASEII"/>
</dbReference>
<accession>Q08V21</accession>
<evidence type="ECO:0000256" key="10">
    <source>
        <dbReference type="PROSITE-ProRule" id="PRU00886"/>
    </source>
</evidence>
<organism evidence="12 13">
    <name type="scientific">Stigmatella aurantiaca (strain DW4/3-1)</name>
    <dbReference type="NCBI Taxonomy" id="378806"/>
    <lineage>
        <taxon>Bacteria</taxon>
        <taxon>Pseudomonadati</taxon>
        <taxon>Myxococcota</taxon>
        <taxon>Myxococcia</taxon>
        <taxon>Myxococcales</taxon>
        <taxon>Cystobacterineae</taxon>
        <taxon>Archangiaceae</taxon>
        <taxon>Stigmatella</taxon>
    </lineage>
</organism>
<protein>
    <recommendedName>
        <fullName evidence="9">GMP synthase [glutamine-hydrolyzing]</fullName>
        <ecNumber evidence="9">6.3.5.2</ecNumber>
    </recommendedName>
    <alternativeName>
        <fullName evidence="9">GMP synthetase</fullName>
    </alternativeName>
    <alternativeName>
        <fullName evidence="9">Glutamine amidotransferase</fullName>
    </alternativeName>
</protein>
<dbReference type="PRINTS" id="PR00096">
    <property type="entry name" value="GATASE"/>
</dbReference>
<dbReference type="NCBIfam" id="TIGR00884">
    <property type="entry name" value="guaA_Cterm"/>
    <property type="match status" value="1"/>
</dbReference>
<dbReference type="PRINTS" id="PR00099">
    <property type="entry name" value="CPSGATASE"/>
</dbReference>
<dbReference type="Pfam" id="PF00117">
    <property type="entry name" value="GATase"/>
    <property type="match status" value="1"/>
</dbReference>
<keyword evidence="6 9" id="KW-0658">Purine biosynthesis</keyword>
<dbReference type="HAMAP" id="MF_00344">
    <property type="entry name" value="GMP_synthase"/>
    <property type="match status" value="1"/>
</dbReference>
<dbReference type="EC" id="6.3.5.2" evidence="9"/>
<dbReference type="NCBIfam" id="NF000848">
    <property type="entry name" value="PRK00074.1"/>
    <property type="match status" value="1"/>
</dbReference>
<dbReference type="PATRIC" id="fig|378806.16.peg.3287"/>
<dbReference type="Pfam" id="PF02540">
    <property type="entry name" value="NAD_synthase"/>
    <property type="match status" value="1"/>
</dbReference>
<evidence type="ECO:0000256" key="8">
    <source>
        <dbReference type="ARBA" id="ARBA00022962"/>
    </source>
</evidence>
<dbReference type="CDD" id="cd01997">
    <property type="entry name" value="GMP_synthase_C"/>
    <property type="match status" value="1"/>
</dbReference>
<evidence type="ECO:0000256" key="4">
    <source>
        <dbReference type="ARBA" id="ARBA00022741"/>
    </source>
</evidence>
<dbReference type="FunFam" id="3.40.50.620:FF:000001">
    <property type="entry name" value="GMP synthase [glutamine-hydrolyzing]"/>
    <property type="match status" value="1"/>
</dbReference>
<dbReference type="UniPathway" id="UPA00189">
    <property type="reaction ID" value="UER00296"/>
</dbReference>
<evidence type="ECO:0000313" key="13">
    <source>
        <dbReference type="Proteomes" id="UP000032702"/>
    </source>
</evidence>
<keyword evidence="8 9" id="KW-0315">Glutamine amidotransferase</keyword>
<dbReference type="InterPro" id="IPR004739">
    <property type="entry name" value="GMP_synth_GATase"/>
</dbReference>
<evidence type="ECO:0000256" key="6">
    <source>
        <dbReference type="ARBA" id="ARBA00022755"/>
    </source>
</evidence>
<comment type="catalytic activity">
    <reaction evidence="9">
        <text>XMP + L-glutamine + ATP + H2O = GMP + L-glutamate + AMP + diphosphate + 2 H(+)</text>
        <dbReference type="Rhea" id="RHEA:11680"/>
        <dbReference type="ChEBI" id="CHEBI:15377"/>
        <dbReference type="ChEBI" id="CHEBI:15378"/>
        <dbReference type="ChEBI" id="CHEBI:29985"/>
        <dbReference type="ChEBI" id="CHEBI:30616"/>
        <dbReference type="ChEBI" id="CHEBI:33019"/>
        <dbReference type="ChEBI" id="CHEBI:57464"/>
        <dbReference type="ChEBI" id="CHEBI:58115"/>
        <dbReference type="ChEBI" id="CHEBI:58359"/>
        <dbReference type="ChEBI" id="CHEBI:456215"/>
        <dbReference type="EC" id="6.3.5.2"/>
    </reaction>
</comment>
<dbReference type="PANTHER" id="PTHR11922:SF2">
    <property type="entry name" value="GMP SYNTHASE [GLUTAMINE-HYDROLYZING]"/>
    <property type="match status" value="1"/>
</dbReference>
<dbReference type="GO" id="GO:0005524">
    <property type="term" value="F:ATP binding"/>
    <property type="evidence" value="ECO:0007669"/>
    <property type="project" value="UniProtKB-UniRule"/>
</dbReference>
<feature type="domain" description="GMPS ATP-PPase" evidence="11">
    <location>
        <begin position="213"/>
        <end position="405"/>
    </location>
</feature>
<reference evidence="12 13" key="1">
    <citation type="submission" date="2006-04" db="EMBL/GenBank/DDBJ databases">
        <authorList>
            <person name="Nierman W.C."/>
        </authorList>
    </citation>
    <scope>NUCLEOTIDE SEQUENCE [LARGE SCALE GENOMIC DNA]</scope>
    <source>
        <strain evidence="12 13">DW4/3-1</strain>
    </source>
</reference>
<comment type="caution">
    <text evidence="12">The sequence shown here is derived from an EMBL/GenBank/DDBJ whole genome shotgun (WGS) entry which is preliminary data.</text>
</comment>
<keyword evidence="4 9" id="KW-0547">Nucleotide-binding</keyword>
<dbReference type="FunFam" id="3.40.50.880:FF:000001">
    <property type="entry name" value="GMP synthase [glutamine-hydrolyzing]"/>
    <property type="match status" value="1"/>
</dbReference>
<dbReference type="GO" id="GO:0005829">
    <property type="term" value="C:cytosol"/>
    <property type="evidence" value="ECO:0007669"/>
    <property type="project" value="TreeGrafter"/>
</dbReference>
<evidence type="ECO:0000256" key="7">
    <source>
        <dbReference type="ARBA" id="ARBA00022840"/>
    </source>
</evidence>
<dbReference type="EMBL" id="AAMD01000121">
    <property type="protein sequence ID" value="EAU64339.1"/>
    <property type="molecule type" value="Genomic_DNA"/>
</dbReference>
<dbReference type="PANTHER" id="PTHR11922">
    <property type="entry name" value="GMP SYNTHASE-RELATED"/>
    <property type="match status" value="1"/>
</dbReference>
<feature type="active site" evidence="9">
    <location>
        <position position="188"/>
    </location>
</feature>
<evidence type="ECO:0000256" key="1">
    <source>
        <dbReference type="ARBA" id="ARBA00002332"/>
    </source>
</evidence>
<dbReference type="InterPro" id="IPR014729">
    <property type="entry name" value="Rossmann-like_a/b/a_fold"/>
</dbReference>
<dbReference type="SUPFAM" id="SSF52317">
    <property type="entry name" value="Class I glutamine amidotransferase-like"/>
    <property type="match status" value="1"/>
</dbReference>
<dbReference type="RefSeq" id="WP_002616677.1">
    <property type="nucleotide sequence ID" value="NZ_AAMD01000121.1"/>
</dbReference>
<sequence>MGRLPSTTPRENLVDIHAEKILILDFGSQYTQLIARRVRELGVYCEIHRPDLPAEQIRRFAPRGIILSGGPASVETEGSPRCDPFVFDAGVPVLGICYGLQLLAKLLGGKLDRSAHREYGNAEMEVLSARGPLGEFHPGERVKVWMSHGDRVDALPPGFEAIGRSGNSPFAAAAHTTKPFYGLQFHPEVVHTPQGKAMLRAFLFSDCKVSGTWTMKGFIQEAEEAIRRQVGAEGRVICGLSGGVDSSVAALLLHRAIGPRLQCIFVDNGLLRQDERAQVEALFVDRFHVPLKTVDARERFLQKLAGVTDPEKKRKTIGREFIAVFEEAAREVQDAGFLAQGTLYPDVIESVSYKGPSVTIKSHHNVGGLPEQMKLKLVEPLRELFKDEVRVLGRELGLPEEMVNRQPFPGPGLAIRVLGEVTETRLALVRRADAIVQEEIRTAGLYTELWQAFAVLLPVQSVGVMGDERTYESTCVLRAVTSVDGMTADWARLPYPVLERISTRITNEVRGINRVVLDISSKPPATIEWE</sequence>
<proteinExistence type="inferred from homology"/>
<evidence type="ECO:0000256" key="9">
    <source>
        <dbReference type="HAMAP-Rule" id="MF_00344"/>
    </source>
</evidence>
<keyword evidence="3 9" id="KW-0436">Ligase</keyword>
<dbReference type="Pfam" id="PF00958">
    <property type="entry name" value="GMP_synt_C"/>
    <property type="match status" value="1"/>
</dbReference>
<feature type="active site" description="Nucleophile" evidence="9">
    <location>
        <position position="97"/>
    </location>
</feature>
<dbReference type="NCBIfam" id="TIGR00888">
    <property type="entry name" value="guaA_Nterm"/>
    <property type="match status" value="1"/>
</dbReference>
<dbReference type="SUPFAM" id="SSF54810">
    <property type="entry name" value="GMP synthetase C-terminal dimerisation domain"/>
    <property type="match status" value="1"/>
</dbReference>
<evidence type="ECO:0000256" key="3">
    <source>
        <dbReference type="ARBA" id="ARBA00022598"/>
    </source>
</evidence>
<dbReference type="Gene3D" id="3.40.50.880">
    <property type="match status" value="1"/>
</dbReference>
<dbReference type="AlphaFoldDB" id="Q08V21"/>
<dbReference type="InterPro" id="IPR001674">
    <property type="entry name" value="GMP_synth_C"/>
</dbReference>
<evidence type="ECO:0000256" key="5">
    <source>
        <dbReference type="ARBA" id="ARBA00022749"/>
    </source>
</evidence>
<dbReference type="Proteomes" id="UP000032702">
    <property type="component" value="Unassembled WGS sequence"/>
</dbReference>
<dbReference type="InterPro" id="IPR025777">
    <property type="entry name" value="GMPS_ATP_PPase_dom"/>
</dbReference>
<evidence type="ECO:0000313" key="12">
    <source>
        <dbReference type="EMBL" id="EAU64339.1"/>
    </source>
</evidence>
<dbReference type="Gene3D" id="3.40.50.620">
    <property type="entry name" value="HUPs"/>
    <property type="match status" value="1"/>
</dbReference>
<evidence type="ECO:0000256" key="2">
    <source>
        <dbReference type="ARBA" id="ARBA00005153"/>
    </source>
</evidence>
<dbReference type="PROSITE" id="PS51273">
    <property type="entry name" value="GATASE_TYPE_1"/>
    <property type="match status" value="1"/>
</dbReference>
<comment type="subunit">
    <text evidence="9">Homodimer.</text>
</comment>
<feature type="binding site" evidence="10">
    <location>
        <begin position="241"/>
        <end position="247"/>
    </location>
    <ligand>
        <name>ATP</name>
        <dbReference type="ChEBI" id="CHEBI:30616"/>
    </ligand>
</feature>
<keyword evidence="5 9" id="KW-0332">GMP biosynthesis</keyword>
<name>Q08V21_STIAD</name>
<feature type="active site" evidence="9">
    <location>
        <position position="186"/>
    </location>
</feature>
<evidence type="ECO:0000259" key="11">
    <source>
        <dbReference type="PROSITE" id="PS51553"/>
    </source>
</evidence>
<dbReference type="GO" id="GO:0003921">
    <property type="term" value="F:GMP synthase activity"/>
    <property type="evidence" value="ECO:0007669"/>
    <property type="project" value="InterPro"/>
</dbReference>
<dbReference type="InterPro" id="IPR017926">
    <property type="entry name" value="GATASE"/>
</dbReference>